<dbReference type="EMBL" id="CACVKT020001439">
    <property type="protein sequence ID" value="CAC5368077.1"/>
    <property type="molecule type" value="Genomic_DNA"/>
</dbReference>
<dbReference type="AlphaFoldDB" id="A0A6J8AI45"/>
<feature type="compositionally biased region" description="Polar residues" evidence="2">
    <location>
        <begin position="26"/>
        <end position="38"/>
    </location>
</feature>
<proteinExistence type="predicted"/>
<gene>
    <name evidence="3" type="ORF">MCOR_7750</name>
</gene>
<sequence length="293" mass="33047">MTASANINNDEVNNSVVACSQPIPPSQTLVIPTTNKKGVNQKDKLPATQKQESRQMRRRNSFEDLSVLGSQRGAAIKTSANAEKVLDALRSPDVLNQVIPILSNKINKLEGSVHQQAITAEEQNKEIDLLYQKVAKLEERMENQEQCSRRTSLRFNKISVPVDERCRIQHPVNTDELVLNVCNNKLGLNLTLKDISRSHTIGKARTELVTRLAQLKYNGGIHTYWTADGRIFVMKTQASRRKIIDNFDDISRIQHAQNDTNSSDQKAEGGEDWINFTGHSNKYNTEIDNLFQP</sequence>
<feature type="coiled-coil region" evidence="1">
    <location>
        <begin position="120"/>
        <end position="147"/>
    </location>
</feature>
<keyword evidence="1" id="KW-0175">Coiled coil</keyword>
<protein>
    <submittedName>
        <fullName evidence="3">Uncharacterized protein</fullName>
    </submittedName>
</protein>
<organism evidence="3 4">
    <name type="scientific">Mytilus coruscus</name>
    <name type="common">Sea mussel</name>
    <dbReference type="NCBI Taxonomy" id="42192"/>
    <lineage>
        <taxon>Eukaryota</taxon>
        <taxon>Metazoa</taxon>
        <taxon>Spiralia</taxon>
        <taxon>Lophotrochozoa</taxon>
        <taxon>Mollusca</taxon>
        <taxon>Bivalvia</taxon>
        <taxon>Autobranchia</taxon>
        <taxon>Pteriomorphia</taxon>
        <taxon>Mytilida</taxon>
        <taxon>Mytiloidea</taxon>
        <taxon>Mytilidae</taxon>
        <taxon>Mytilinae</taxon>
        <taxon>Mytilus</taxon>
    </lineage>
</organism>
<evidence type="ECO:0000313" key="3">
    <source>
        <dbReference type="EMBL" id="CAC5368077.1"/>
    </source>
</evidence>
<dbReference type="OrthoDB" id="6079589at2759"/>
<evidence type="ECO:0000256" key="1">
    <source>
        <dbReference type="SAM" id="Coils"/>
    </source>
</evidence>
<name>A0A6J8AI45_MYTCO</name>
<reference evidence="3 4" key="1">
    <citation type="submission" date="2020-06" db="EMBL/GenBank/DDBJ databases">
        <authorList>
            <person name="Li R."/>
            <person name="Bekaert M."/>
        </authorList>
    </citation>
    <scope>NUCLEOTIDE SEQUENCE [LARGE SCALE GENOMIC DNA]</scope>
    <source>
        <strain evidence="4">wild</strain>
    </source>
</reference>
<evidence type="ECO:0000256" key="2">
    <source>
        <dbReference type="SAM" id="MobiDB-lite"/>
    </source>
</evidence>
<dbReference type="Proteomes" id="UP000507470">
    <property type="component" value="Unassembled WGS sequence"/>
</dbReference>
<accession>A0A6J8AI45</accession>
<keyword evidence="4" id="KW-1185">Reference proteome</keyword>
<evidence type="ECO:0000313" key="4">
    <source>
        <dbReference type="Proteomes" id="UP000507470"/>
    </source>
</evidence>
<feature type="compositionally biased region" description="Basic and acidic residues" evidence="2">
    <location>
        <begin position="40"/>
        <end position="55"/>
    </location>
</feature>
<feature type="region of interest" description="Disordered" evidence="2">
    <location>
        <begin position="23"/>
        <end position="59"/>
    </location>
</feature>